<dbReference type="GO" id="GO:0005794">
    <property type="term" value="C:Golgi apparatus"/>
    <property type="evidence" value="ECO:0007669"/>
    <property type="project" value="TreeGrafter"/>
</dbReference>
<dbReference type="EMBL" id="JACMSC010000010">
    <property type="protein sequence ID" value="KAG6505068.1"/>
    <property type="molecule type" value="Genomic_DNA"/>
</dbReference>
<dbReference type="GO" id="GO:0016413">
    <property type="term" value="F:O-acetyltransferase activity"/>
    <property type="evidence" value="ECO:0007669"/>
    <property type="project" value="InterPro"/>
</dbReference>
<evidence type="ECO:0000256" key="1">
    <source>
        <dbReference type="ARBA" id="ARBA00007727"/>
    </source>
</evidence>
<dbReference type="PANTHER" id="PTHR32285:SF38">
    <property type="entry name" value="OS01G0614300 PROTEIN"/>
    <property type="match status" value="1"/>
</dbReference>
<name>A0A8J5GBM8_ZINOF</name>
<dbReference type="Proteomes" id="UP000734854">
    <property type="component" value="Unassembled WGS sequence"/>
</dbReference>
<dbReference type="Pfam" id="PF13839">
    <property type="entry name" value="PC-Esterase"/>
    <property type="match status" value="1"/>
</dbReference>
<accession>A0A8J5GBM8</accession>
<keyword evidence="4" id="KW-1185">Reference proteome</keyword>
<dbReference type="PANTHER" id="PTHR32285">
    <property type="entry name" value="PROTEIN TRICHOME BIREFRINGENCE-LIKE 9-RELATED"/>
    <property type="match status" value="1"/>
</dbReference>
<proteinExistence type="inferred from homology"/>
<dbReference type="InterPro" id="IPR029962">
    <property type="entry name" value="TBL"/>
</dbReference>
<sequence length="182" mass="21107">MEPAETFNRALRTWAHWVDRNNDPRRTAVFFRSISPEHKRENLQWCYNQTRPFYDNEGYLQLFPKSMVKLVERTLLRMRTPVRYLNVTKLSEFRRNAHTGVYTKRQGKFLTPEQRNRRGLPTVATGACPDCPTLGTNSSLPPSCKPASCFMNRGWWITILDGVTQDSNGAYTLFLNLISSNS</sequence>
<comment type="similarity">
    <text evidence="1">Belongs to the PC-esterase family. TBL subfamily.</text>
</comment>
<organism evidence="3 4">
    <name type="scientific">Zingiber officinale</name>
    <name type="common">Ginger</name>
    <name type="synonym">Amomum zingiber</name>
    <dbReference type="NCBI Taxonomy" id="94328"/>
    <lineage>
        <taxon>Eukaryota</taxon>
        <taxon>Viridiplantae</taxon>
        <taxon>Streptophyta</taxon>
        <taxon>Embryophyta</taxon>
        <taxon>Tracheophyta</taxon>
        <taxon>Spermatophyta</taxon>
        <taxon>Magnoliopsida</taxon>
        <taxon>Liliopsida</taxon>
        <taxon>Zingiberales</taxon>
        <taxon>Zingiberaceae</taxon>
        <taxon>Zingiber</taxon>
    </lineage>
</organism>
<dbReference type="AlphaFoldDB" id="A0A8J5GBM8"/>
<evidence type="ECO:0000313" key="3">
    <source>
        <dbReference type="EMBL" id="KAG6505068.1"/>
    </source>
</evidence>
<dbReference type="InterPro" id="IPR026057">
    <property type="entry name" value="TBL_C"/>
</dbReference>
<protein>
    <recommendedName>
        <fullName evidence="2">Trichome birefringence-like C-terminal domain-containing protein</fullName>
    </recommendedName>
</protein>
<evidence type="ECO:0000313" key="4">
    <source>
        <dbReference type="Proteomes" id="UP000734854"/>
    </source>
</evidence>
<feature type="domain" description="Trichome birefringence-like C-terminal" evidence="2">
    <location>
        <begin position="1"/>
        <end position="108"/>
    </location>
</feature>
<reference evidence="3 4" key="1">
    <citation type="submission" date="2020-08" db="EMBL/GenBank/DDBJ databases">
        <title>Plant Genome Project.</title>
        <authorList>
            <person name="Zhang R.-G."/>
        </authorList>
    </citation>
    <scope>NUCLEOTIDE SEQUENCE [LARGE SCALE GENOMIC DNA]</scope>
    <source>
        <tissue evidence="3">Rhizome</tissue>
    </source>
</reference>
<gene>
    <name evidence="3" type="ORF">ZIOFF_037416</name>
</gene>
<comment type="caution">
    <text evidence="3">The sequence shown here is derived from an EMBL/GenBank/DDBJ whole genome shotgun (WGS) entry which is preliminary data.</text>
</comment>
<evidence type="ECO:0000259" key="2">
    <source>
        <dbReference type="Pfam" id="PF13839"/>
    </source>
</evidence>